<dbReference type="EMBL" id="UYYB01023635">
    <property type="protein sequence ID" value="VDM72094.1"/>
    <property type="molecule type" value="Genomic_DNA"/>
</dbReference>
<gene>
    <name evidence="1" type="ORF">SVUK_LOCUS7092</name>
</gene>
<proteinExistence type="predicted"/>
<dbReference type="Proteomes" id="UP000270094">
    <property type="component" value="Unassembled WGS sequence"/>
</dbReference>
<keyword evidence="2" id="KW-1185">Reference proteome</keyword>
<dbReference type="AlphaFoldDB" id="A0A3P7J2D9"/>
<evidence type="ECO:0000313" key="1">
    <source>
        <dbReference type="EMBL" id="VDM72094.1"/>
    </source>
</evidence>
<name>A0A3P7J2D9_STRVU</name>
<evidence type="ECO:0000313" key="2">
    <source>
        <dbReference type="Proteomes" id="UP000270094"/>
    </source>
</evidence>
<accession>A0A3P7J2D9</accession>
<sequence length="39" mass="4795">MYSAQNKMERILDFRSTPLMEWKNRYMLIKIGKTLFGPW</sequence>
<organism evidence="1 2">
    <name type="scientific">Strongylus vulgaris</name>
    <name type="common">Blood worm</name>
    <dbReference type="NCBI Taxonomy" id="40348"/>
    <lineage>
        <taxon>Eukaryota</taxon>
        <taxon>Metazoa</taxon>
        <taxon>Ecdysozoa</taxon>
        <taxon>Nematoda</taxon>
        <taxon>Chromadorea</taxon>
        <taxon>Rhabditida</taxon>
        <taxon>Rhabditina</taxon>
        <taxon>Rhabditomorpha</taxon>
        <taxon>Strongyloidea</taxon>
        <taxon>Strongylidae</taxon>
        <taxon>Strongylus</taxon>
    </lineage>
</organism>
<reference evidence="1 2" key="1">
    <citation type="submission" date="2018-11" db="EMBL/GenBank/DDBJ databases">
        <authorList>
            <consortium name="Pathogen Informatics"/>
        </authorList>
    </citation>
    <scope>NUCLEOTIDE SEQUENCE [LARGE SCALE GENOMIC DNA]</scope>
</reference>
<protein>
    <submittedName>
        <fullName evidence="1">Uncharacterized protein</fullName>
    </submittedName>
</protein>